<feature type="compositionally biased region" description="Basic and acidic residues" evidence="9">
    <location>
        <begin position="386"/>
        <end position="398"/>
    </location>
</feature>
<dbReference type="GO" id="GO:0000995">
    <property type="term" value="F:RNA polymerase III general transcription initiation factor activity"/>
    <property type="evidence" value="ECO:0007669"/>
    <property type="project" value="TreeGrafter"/>
</dbReference>
<feature type="region of interest" description="Disordered" evidence="9">
    <location>
        <begin position="356"/>
        <end position="402"/>
    </location>
</feature>
<proteinExistence type="inferred from homology"/>
<evidence type="ECO:0000256" key="4">
    <source>
        <dbReference type="ARBA" id="ARBA00022771"/>
    </source>
</evidence>
<keyword evidence="5" id="KW-0862">Zinc</keyword>
<feature type="compositionally biased region" description="Polar residues" evidence="9">
    <location>
        <begin position="526"/>
        <end position="552"/>
    </location>
</feature>
<dbReference type="OrthoDB" id="2527864at2759"/>
<sequence>MSVRCKECGGDTVWDDAAASEICTSCGSLADPNQVILTNQDWRTDLHHDLRDPAAPSILKSRSNYTLAGQGPALRDQKNQLTMGHFIKSLAVSMNAPGLTPRATTLFNQARAIGFFKWGSRARTVAGACLSLALREASRPDSIHDIATLLRCSPHLLSRTFISLTAALKITTLSVDPSVYIATLQSYLTTILEGDNQVSSTEFPASLVKSIRQLSFVAVTNTAQSLGRVLSRNCTSDTTSSKSHAASTACALFMLSLESENRDTLDGLGDLAKCLASRCHIGKGVVMSQYKVILDQVANLIERVPWLEGYRQKKGRAKVSKRLVVARGLKDVIRFNEEILQNVLLPEIRLELSSAEKDDVDDQEQPLDNSEAKCATPHPQPTSGSESRRPSSNDDQPTKRRKIHHSLDEASRFLLNPFNPPVSSSSPSTQRRGIPAQAKPSLSRFPLTSYVLSTSSLSSAVGRKPPTRLQLLAVSRGGSGEHAICDEELFVDGELEGMIRNEEEVETMRRILQFDGDDGESDDDAYSTQEQRPISKGTSNAAKKVQSGSMCGTSRPRKSKIDLEAFTKFMQGGANEDEEVYSDIDAEGETDFDDCDGTNPGFSLLGLDDALGFSEDINVDVPPKGDESAGNEGTITSASASSILSEGEEMVLDEWRPASPSAAVSFEGRYEEEYD</sequence>
<keyword evidence="4" id="KW-0863">Zinc-finger</keyword>
<feature type="compositionally biased region" description="Low complexity" evidence="9">
    <location>
        <begin position="632"/>
        <end position="642"/>
    </location>
</feature>
<feature type="compositionally biased region" description="Acidic residues" evidence="9">
    <location>
        <begin position="515"/>
        <end position="525"/>
    </location>
</feature>
<evidence type="ECO:0000256" key="7">
    <source>
        <dbReference type="ARBA" id="ARBA00023163"/>
    </source>
</evidence>
<organism evidence="10 11">
    <name type="scientific">Coprinellus micaceus</name>
    <name type="common">Glistening ink-cap mushroom</name>
    <name type="synonym">Coprinus micaceus</name>
    <dbReference type="NCBI Taxonomy" id="71717"/>
    <lineage>
        <taxon>Eukaryota</taxon>
        <taxon>Fungi</taxon>
        <taxon>Dikarya</taxon>
        <taxon>Basidiomycota</taxon>
        <taxon>Agaricomycotina</taxon>
        <taxon>Agaricomycetes</taxon>
        <taxon>Agaricomycetidae</taxon>
        <taxon>Agaricales</taxon>
        <taxon>Agaricineae</taxon>
        <taxon>Psathyrellaceae</taxon>
        <taxon>Coprinellus</taxon>
    </lineage>
</organism>
<accession>A0A4Y7TQJ5</accession>
<dbReference type="Gene3D" id="1.10.472.170">
    <property type="match status" value="1"/>
</dbReference>
<dbReference type="STRING" id="71717.A0A4Y7TQJ5"/>
<dbReference type="GO" id="GO:0000126">
    <property type="term" value="C:transcription factor TFIIIB complex"/>
    <property type="evidence" value="ECO:0007669"/>
    <property type="project" value="TreeGrafter"/>
</dbReference>
<dbReference type="GO" id="GO:0097550">
    <property type="term" value="C:transcription preinitiation complex"/>
    <property type="evidence" value="ECO:0007669"/>
    <property type="project" value="TreeGrafter"/>
</dbReference>
<evidence type="ECO:0000313" key="11">
    <source>
        <dbReference type="Proteomes" id="UP000298030"/>
    </source>
</evidence>
<comment type="subcellular location">
    <subcellularLocation>
        <location evidence="1">Nucleus</location>
    </subcellularLocation>
</comment>
<dbReference type="GO" id="GO:0008270">
    <property type="term" value="F:zinc ion binding"/>
    <property type="evidence" value="ECO:0007669"/>
    <property type="project" value="UniProtKB-KW"/>
</dbReference>
<keyword evidence="6" id="KW-0805">Transcription regulation</keyword>
<reference evidence="10 11" key="1">
    <citation type="journal article" date="2019" name="Nat. Ecol. Evol.">
        <title>Megaphylogeny resolves global patterns of mushroom evolution.</title>
        <authorList>
            <person name="Varga T."/>
            <person name="Krizsan K."/>
            <person name="Foldi C."/>
            <person name="Dima B."/>
            <person name="Sanchez-Garcia M."/>
            <person name="Sanchez-Ramirez S."/>
            <person name="Szollosi G.J."/>
            <person name="Szarkandi J.G."/>
            <person name="Papp V."/>
            <person name="Albert L."/>
            <person name="Andreopoulos W."/>
            <person name="Angelini C."/>
            <person name="Antonin V."/>
            <person name="Barry K.W."/>
            <person name="Bougher N.L."/>
            <person name="Buchanan P."/>
            <person name="Buyck B."/>
            <person name="Bense V."/>
            <person name="Catcheside P."/>
            <person name="Chovatia M."/>
            <person name="Cooper J."/>
            <person name="Damon W."/>
            <person name="Desjardin D."/>
            <person name="Finy P."/>
            <person name="Geml J."/>
            <person name="Haridas S."/>
            <person name="Hughes K."/>
            <person name="Justo A."/>
            <person name="Karasinski D."/>
            <person name="Kautmanova I."/>
            <person name="Kiss B."/>
            <person name="Kocsube S."/>
            <person name="Kotiranta H."/>
            <person name="LaButti K.M."/>
            <person name="Lechner B.E."/>
            <person name="Liimatainen K."/>
            <person name="Lipzen A."/>
            <person name="Lukacs Z."/>
            <person name="Mihaltcheva S."/>
            <person name="Morgado L.N."/>
            <person name="Niskanen T."/>
            <person name="Noordeloos M.E."/>
            <person name="Ohm R.A."/>
            <person name="Ortiz-Santana B."/>
            <person name="Ovrebo C."/>
            <person name="Racz N."/>
            <person name="Riley R."/>
            <person name="Savchenko A."/>
            <person name="Shiryaev A."/>
            <person name="Soop K."/>
            <person name="Spirin V."/>
            <person name="Szebenyi C."/>
            <person name="Tomsovsky M."/>
            <person name="Tulloss R.E."/>
            <person name="Uehling J."/>
            <person name="Grigoriev I.V."/>
            <person name="Vagvolgyi C."/>
            <person name="Papp T."/>
            <person name="Martin F.M."/>
            <person name="Miettinen O."/>
            <person name="Hibbett D.S."/>
            <person name="Nagy L.G."/>
        </authorList>
    </citation>
    <scope>NUCLEOTIDE SEQUENCE [LARGE SCALE GENOMIC DNA]</scope>
    <source>
        <strain evidence="10 11">FP101781</strain>
    </source>
</reference>
<feature type="region of interest" description="Disordered" evidence="9">
    <location>
        <begin position="515"/>
        <end position="556"/>
    </location>
</feature>
<comment type="similarity">
    <text evidence="2">Belongs to the TFIIB family.</text>
</comment>
<evidence type="ECO:0000256" key="5">
    <source>
        <dbReference type="ARBA" id="ARBA00022833"/>
    </source>
</evidence>
<evidence type="ECO:0000256" key="6">
    <source>
        <dbReference type="ARBA" id="ARBA00023015"/>
    </source>
</evidence>
<evidence type="ECO:0000256" key="1">
    <source>
        <dbReference type="ARBA" id="ARBA00004123"/>
    </source>
</evidence>
<feature type="region of interest" description="Disordered" evidence="9">
    <location>
        <begin position="616"/>
        <end position="642"/>
    </location>
</feature>
<evidence type="ECO:0000256" key="9">
    <source>
        <dbReference type="SAM" id="MobiDB-lite"/>
    </source>
</evidence>
<comment type="caution">
    <text evidence="10">The sequence shown here is derived from an EMBL/GenBank/DDBJ whole genome shotgun (WGS) entry which is preliminary data.</text>
</comment>
<protein>
    <recommendedName>
        <fullName evidence="12">TFIIB-type domain-containing protein</fullName>
    </recommendedName>
</protein>
<dbReference type="Proteomes" id="UP000298030">
    <property type="component" value="Unassembled WGS sequence"/>
</dbReference>
<dbReference type="InterPro" id="IPR000812">
    <property type="entry name" value="TFIIB"/>
</dbReference>
<dbReference type="GO" id="GO:0005634">
    <property type="term" value="C:nucleus"/>
    <property type="evidence" value="ECO:0007669"/>
    <property type="project" value="UniProtKB-SubCell"/>
</dbReference>
<dbReference type="EMBL" id="QPFP01000006">
    <property type="protein sequence ID" value="TEB36214.1"/>
    <property type="molecule type" value="Genomic_DNA"/>
</dbReference>
<feature type="region of interest" description="Disordered" evidence="9">
    <location>
        <begin position="414"/>
        <end position="440"/>
    </location>
</feature>
<keyword evidence="11" id="KW-1185">Reference proteome</keyword>
<keyword evidence="8" id="KW-0539">Nucleus</keyword>
<evidence type="ECO:0000256" key="2">
    <source>
        <dbReference type="ARBA" id="ARBA00010857"/>
    </source>
</evidence>
<dbReference type="AlphaFoldDB" id="A0A4Y7TQJ5"/>
<name>A0A4Y7TQJ5_COPMI</name>
<gene>
    <name evidence="10" type="ORF">FA13DRAFT_1787687</name>
</gene>
<keyword evidence="3" id="KW-0479">Metal-binding</keyword>
<evidence type="ECO:0000256" key="3">
    <source>
        <dbReference type="ARBA" id="ARBA00022723"/>
    </source>
</evidence>
<dbReference type="PANTHER" id="PTHR11618:SF4">
    <property type="entry name" value="TRANSCRIPTION FACTOR IIIB 90 KDA SUBUNIT"/>
    <property type="match status" value="1"/>
</dbReference>
<dbReference type="GO" id="GO:0001006">
    <property type="term" value="F:RNA polymerase III type 3 promoter sequence-specific DNA binding"/>
    <property type="evidence" value="ECO:0007669"/>
    <property type="project" value="TreeGrafter"/>
</dbReference>
<evidence type="ECO:0008006" key="12">
    <source>
        <dbReference type="Google" id="ProtNLM"/>
    </source>
</evidence>
<dbReference type="GO" id="GO:0070897">
    <property type="term" value="P:transcription preinitiation complex assembly"/>
    <property type="evidence" value="ECO:0007669"/>
    <property type="project" value="InterPro"/>
</dbReference>
<evidence type="ECO:0000256" key="8">
    <source>
        <dbReference type="ARBA" id="ARBA00023242"/>
    </source>
</evidence>
<evidence type="ECO:0000313" key="10">
    <source>
        <dbReference type="EMBL" id="TEB36214.1"/>
    </source>
</evidence>
<keyword evidence="7" id="KW-0804">Transcription</keyword>
<dbReference type="PANTHER" id="PTHR11618">
    <property type="entry name" value="TRANSCRIPTION INITIATION FACTOR IIB-RELATED"/>
    <property type="match status" value="1"/>
</dbReference>